<dbReference type="InterPro" id="IPR009057">
    <property type="entry name" value="Homeodomain-like_sf"/>
</dbReference>
<dbReference type="PANTHER" id="PTHR43280:SF28">
    <property type="entry name" value="HTH-TYPE TRANSCRIPTIONAL ACTIVATOR RHAS"/>
    <property type="match status" value="1"/>
</dbReference>
<dbReference type="GO" id="GO:0003700">
    <property type="term" value="F:DNA-binding transcription factor activity"/>
    <property type="evidence" value="ECO:0007669"/>
    <property type="project" value="InterPro"/>
</dbReference>
<protein>
    <submittedName>
        <fullName evidence="5">AraC family transcriptional regulator</fullName>
    </submittedName>
</protein>
<evidence type="ECO:0000259" key="4">
    <source>
        <dbReference type="PROSITE" id="PS01124"/>
    </source>
</evidence>
<evidence type="ECO:0000256" key="3">
    <source>
        <dbReference type="ARBA" id="ARBA00023163"/>
    </source>
</evidence>
<dbReference type="InterPro" id="IPR018060">
    <property type="entry name" value="HTH_AraC"/>
</dbReference>
<dbReference type="OrthoDB" id="9772063at2"/>
<dbReference type="SMART" id="SM00342">
    <property type="entry name" value="HTH_ARAC"/>
    <property type="match status" value="1"/>
</dbReference>
<dbReference type="GO" id="GO:0043565">
    <property type="term" value="F:sequence-specific DNA binding"/>
    <property type="evidence" value="ECO:0007669"/>
    <property type="project" value="InterPro"/>
</dbReference>
<dbReference type="RefSeq" id="WP_022046109.1">
    <property type="nucleotide sequence ID" value="NZ_CP173697.1"/>
</dbReference>
<dbReference type="PANTHER" id="PTHR43280">
    <property type="entry name" value="ARAC-FAMILY TRANSCRIPTIONAL REGULATOR"/>
    <property type="match status" value="1"/>
</dbReference>
<dbReference type="InterPro" id="IPR018062">
    <property type="entry name" value="HTH_AraC-typ_CS"/>
</dbReference>
<dbReference type="Pfam" id="PF12833">
    <property type="entry name" value="HTH_18"/>
    <property type="match status" value="1"/>
</dbReference>
<evidence type="ECO:0000256" key="1">
    <source>
        <dbReference type="ARBA" id="ARBA00023015"/>
    </source>
</evidence>
<evidence type="ECO:0000256" key="2">
    <source>
        <dbReference type="ARBA" id="ARBA00023125"/>
    </source>
</evidence>
<dbReference type="STRING" id="301302.ERS852420_03083"/>
<dbReference type="Proteomes" id="UP000049979">
    <property type="component" value="Unassembled WGS sequence"/>
</dbReference>
<dbReference type="PROSITE" id="PS00041">
    <property type="entry name" value="HTH_ARAC_FAMILY_1"/>
    <property type="match status" value="1"/>
</dbReference>
<dbReference type="PROSITE" id="PS01124">
    <property type="entry name" value="HTH_ARAC_FAMILY_2"/>
    <property type="match status" value="1"/>
</dbReference>
<dbReference type="AlphaFoldDB" id="A0A0M6WIZ0"/>
<sequence length="305" mass="34937">MEQLQHHGITGTVPKHVLSDNMKNFTAFPLSAPADDGFIHLLGKGICSFPNNCSMTFRINAPYHFFYVYEGTLSVTDEHHTCRLADRHAALLPISGPLTIEILKGHCHYFHMYISGLALLQFHTLLPSPLAYPTESSSMFTLFHTMEHLQNLQKDTFNDPLSVCRISMWITNILTEMAVYSGHPATRRDTIPDYLWEIHHLFDTQYGENYSLDELENTYSVSKYRICREFSKYYGASPVQYLNHKRIEEAKKLLLTTNDTIHEIGSKVGIHNTNHFINLFKRETGATPLAFKQDAPVSISELHYL</sequence>
<dbReference type="Gene3D" id="1.10.10.60">
    <property type="entry name" value="Homeodomain-like"/>
    <property type="match status" value="2"/>
</dbReference>
<proteinExistence type="predicted"/>
<keyword evidence="2" id="KW-0238">DNA-binding</keyword>
<dbReference type="EMBL" id="CVRR01000011">
    <property type="protein sequence ID" value="CRL36170.1"/>
    <property type="molecule type" value="Genomic_DNA"/>
</dbReference>
<dbReference type="SUPFAM" id="SSF46689">
    <property type="entry name" value="Homeodomain-like"/>
    <property type="match status" value="1"/>
</dbReference>
<keyword evidence="1" id="KW-0805">Transcription regulation</keyword>
<accession>A0A0M6WIZ0</accession>
<keyword evidence="3" id="KW-0804">Transcription</keyword>
<evidence type="ECO:0000313" key="5">
    <source>
        <dbReference type="EMBL" id="CRL36170.1"/>
    </source>
</evidence>
<feature type="domain" description="HTH araC/xylS-type" evidence="4">
    <location>
        <begin position="196"/>
        <end position="294"/>
    </location>
</feature>
<keyword evidence="6" id="KW-1185">Reference proteome</keyword>
<organism evidence="5 6">
    <name type="scientific">Roseburia faecis</name>
    <dbReference type="NCBI Taxonomy" id="301302"/>
    <lineage>
        <taxon>Bacteria</taxon>
        <taxon>Bacillati</taxon>
        <taxon>Bacillota</taxon>
        <taxon>Clostridia</taxon>
        <taxon>Lachnospirales</taxon>
        <taxon>Lachnospiraceae</taxon>
        <taxon>Roseburia</taxon>
    </lineage>
</organism>
<gene>
    <name evidence="5" type="ORF">M72_25591</name>
</gene>
<evidence type="ECO:0000313" key="6">
    <source>
        <dbReference type="Proteomes" id="UP000049979"/>
    </source>
</evidence>
<reference evidence="6" key="1">
    <citation type="submission" date="2015-05" db="EMBL/GenBank/DDBJ databases">
        <authorList>
            <consortium name="Pathogen Informatics"/>
        </authorList>
    </citation>
    <scope>NUCLEOTIDE SEQUENCE [LARGE SCALE GENOMIC DNA]</scope>
    <source>
        <strain evidence="6">M72</strain>
    </source>
</reference>
<name>A0A0M6WIZ0_9FIRM</name>